<feature type="compositionally biased region" description="Polar residues" evidence="15">
    <location>
        <begin position="275"/>
        <end position="286"/>
    </location>
</feature>
<dbReference type="GO" id="GO:0019062">
    <property type="term" value="P:virion attachment to host cell"/>
    <property type="evidence" value="ECO:0007669"/>
    <property type="project" value="UniProtKB-UniRule"/>
</dbReference>
<evidence type="ECO:0000256" key="16">
    <source>
        <dbReference type="SAM" id="Phobius"/>
    </source>
</evidence>
<evidence type="ECO:0000256" key="12">
    <source>
        <dbReference type="ARBA" id="ARBA00023288"/>
    </source>
</evidence>
<feature type="topological domain" description="Virion surface" evidence="14">
    <location>
        <begin position="455"/>
        <end position="528"/>
    </location>
</feature>
<evidence type="ECO:0000256" key="9">
    <source>
        <dbReference type="ARBA" id="ARBA00022989"/>
    </source>
</evidence>
<feature type="topological domain" description="Virion surface; in external conformation" evidence="14">
    <location>
        <begin position="2"/>
        <end position="361"/>
    </location>
</feature>
<dbReference type="EMBL" id="EU678474">
    <property type="protein sequence ID" value="ACF39684.1"/>
    <property type="molecule type" value="Genomic_DNA"/>
</dbReference>
<dbReference type="Pfam" id="PF00242">
    <property type="entry name" value="DNA_pol_viral_N"/>
    <property type="match status" value="1"/>
</dbReference>
<evidence type="ECO:0000256" key="7">
    <source>
        <dbReference type="ARBA" id="ARBA00022804"/>
    </source>
</evidence>
<evidence type="ECO:0000259" key="17">
    <source>
        <dbReference type="Pfam" id="PF00242"/>
    </source>
</evidence>
<dbReference type="InterPro" id="IPR000201">
    <property type="entry name" value="DNApol_viral_N"/>
</dbReference>
<evidence type="ECO:0000313" key="18">
    <source>
        <dbReference type="EMBL" id="ACF39684.1"/>
    </source>
</evidence>
<dbReference type="HAMAP" id="MF_04075">
    <property type="entry name" value="HBV_HBSAG"/>
    <property type="match status" value="1"/>
</dbReference>
<feature type="transmembrane region" description="Helical" evidence="16">
    <location>
        <begin position="434"/>
        <end position="452"/>
    </location>
</feature>
<evidence type="ECO:0000256" key="1">
    <source>
        <dbReference type="ARBA" id="ARBA00004182"/>
    </source>
</evidence>
<comment type="function">
    <text evidence="14">The middle envelope protein plays an important role in the budding of the virion. It is involved in the induction of budding in a nucleocapsid independent way. In this process the majority of envelope proteins bud to form subviral lipoprotein particles of 22 nm of diameter that do not contain a nucleocapsid.</text>
</comment>
<feature type="transmembrane region" description="Helical" evidence="16">
    <location>
        <begin position="362"/>
        <end position="380"/>
    </location>
</feature>
<name>B4YTB6_HBV</name>
<comment type="caution">
    <text evidence="14">Lacks conserved residue(s) required for the propagation of feature annotation.</text>
</comment>
<reference evidence="18 19" key="1">
    <citation type="submission" date="2008-04" db="EMBL/GenBank/DDBJ databases">
        <title>Distribution and characterization of major Hepatitis B virus genotypes and subgenotypes in mainland China.</title>
        <authorList>
            <person name="Cao G."/>
            <person name="Yin J."/>
            <person name="He Y."/>
            <person name="Zhang H."/>
        </authorList>
    </citation>
    <scope>NUCLEOTIDE SEQUENCE [LARGE SCALE GENOMIC DNA]</scope>
    <source>
        <strain evidence="18">S5</strain>
    </source>
</reference>
<evidence type="ECO:0000256" key="8">
    <source>
        <dbReference type="ARBA" id="ARBA00022844"/>
    </source>
</evidence>
<comment type="PTM">
    <text evidence="14">Isoform M is N-terminally acetylated by host at a ratio of 90%, and N-glycosylated by host at the pre-S2 region.</text>
</comment>
<evidence type="ECO:0000256" key="2">
    <source>
        <dbReference type="ARBA" id="ARBA00022506"/>
    </source>
</evidence>
<feature type="chain" id="PRO_5023474115" description="Large envelope protein" evidence="14">
    <location>
        <begin position="2"/>
        <end position="582"/>
    </location>
</feature>
<proteinExistence type="inferred from homology"/>
<keyword evidence="6 14" id="KW-0519">Myristate</keyword>
<feature type="initiator methionine" description="Removed; by host" evidence="14">
    <location>
        <position position="1"/>
    </location>
</feature>
<keyword evidence="8 14" id="KW-0946">Virion</keyword>
<sequence length="582" mass="64925">MPLSYQHFRKLLLLDDEAGLLEDELPRLADEGLNRRVAEDLNLGNLNVSIPWTHKVGNFTGLYSSTVPVFNPEWQTPSFPHIHLQEDIINRCQQYVGPLTINEKRRLKLIMPARFYPNLTKYLPLDKGIKPYYPEYAVNHYFQTRHYLHTLWKAGILYKRETTRSASFCGSPILGNKIYSMGGWSSKPRQGMGTNLSVPNPLGFFPDHQLDPAFGANSNNPDWDFNPNKDHWPEANQVGAGAFGPGFTPPHGGLLGWSPQAQGILTTVPAAHPPASTNRQSGRQPTPISPPLRDSHPQAMQWNSTTFHQTLQDPRVRGLYFPAGGSSSGTVNPVPTTASPISSIFSRIGDPALNMENITSGFLGPLLVLQAGFFLLTRILTIPQSLDSWWTSLNFLGGTTVCLGQNSQSPISNHSPTSCPPTCPGYRWMCLRRFIIFLFILLLCLIFLLVLLDYQGMLPVCPLIPGSSTTSTGPCRTCTTPAQGTSMYPSCCCTKPSDGNCTCIPIPSSWAFGKFLWEWASARFSWLSLLVPFVQWFVGLSPTVWLSVIWMMWYWGPSLYSILSPFLPLLPIFFVFGYTFEP</sequence>
<evidence type="ECO:0000256" key="3">
    <source>
        <dbReference type="ARBA" id="ARBA00022581"/>
    </source>
</evidence>
<comment type="subcellular location">
    <subcellularLocation>
        <location evidence="1 14">Virion membrane</location>
    </subcellularLocation>
</comment>
<dbReference type="Pfam" id="PF00695">
    <property type="entry name" value="vMSA"/>
    <property type="match status" value="1"/>
</dbReference>
<evidence type="ECO:0000256" key="4">
    <source>
        <dbReference type="ARBA" id="ARBA00022595"/>
    </source>
</evidence>
<dbReference type="GO" id="GO:0006260">
    <property type="term" value="P:DNA replication"/>
    <property type="evidence" value="ECO:0007669"/>
    <property type="project" value="InterPro"/>
</dbReference>
<feature type="domain" description="Hepadnaviral P protein N-terminal" evidence="17">
    <location>
        <begin position="4"/>
        <end position="173"/>
    </location>
</feature>
<feature type="region of interest" description="Pre-S" evidence="14">
    <location>
        <begin position="2"/>
        <end position="354"/>
    </location>
</feature>
<feature type="transmembrane region" description="Helical" evidence="16">
    <location>
        <begin position="533"/>
        <end position="555"/>
    </location>
</feature>
<feature type="region of interest" description="Pre-S1" evidence="14">
    <location>
        <begin position="2"/>
        <end position="299"/>
    </location>
</feature>
<feature type="region of interest" description="Pre-S2" evidence="14">
    <location>
        <begin position="300"/>
        <end position="354"/>
    </location>
</feature>
<comment type="similarity">
    <text evidence="14">Belongs to the orthohepadnavirus major surface antigen family.</text>
</comment>
<organismHost>
    <name type="scientific">Homo sapiens</name>
    <name type="common">Human</name>
    <dbReference type="NCBI Taxonomy" id="9606"/>
</organismHost>
<evidence type="ECO:0000256" key="13">
    <source>
        <dbReference type="ARBA" id="ARBA00023296"/>
    </source>
</evidence>
<feature type="region of interest" description="Disordered" evidence="15">
    <location>
        <begin position="269"/>
        <end position="298"/>
    </location>
</feature>
<keyword evidence="9 14" id="KW-1133">Transmembrane helix</keyword>
<feature type="topological domain" description="Intravirion; in internal conformation" evidence="14">
    <location>
        <begin position="2"/>
        <end position="433"/>
    </location>
</feature>
<feature type="transmembrane region" description="Helical" evidence="16">
    <location>
        <begin position="562"/>
        <end position="580"/>
    </location>
</feature>
<dbReference type="GO" id="GO:0075513">
    <property type="term" value="P:caveolin-mediated endocytosis of virus by host cell"/>
    <property type="evidence" value="ECO:0007669"/>
    <property type="project" value="UniProtKB-KW"/>
</dbReference>
<keyword evidence="5 14" id="KW-0812">Transmembrane</keyword>
<comment type="domain">
    <text evidence="14">The large envelope protein is synthesized with the pre-S region at the cytosolic side of the endoplasmic reticulum and, hence will be within the virion after budding. Therefore the pre-S region is not N-glycosylated. Later a post-translational translocation of N-terminal pre-S and TM1 domains occur in about 50% of proteins at the virion surface. These molecules change their topology by an unknown mechanism, resulting in exposure of pre-S region at virion surface. For isoform M in contrast, the pre-S2 region is translocated cotranslationally to the endoplasmic reticulum lumen and is N-glycosylated.</text>
</comment>
<organism evidence="18 19">
    <name type="scientific">Hepatitis B virus</name>
    <name type="common">HBV</name>
    <dbReference type="NCBI Taxonomy" id="10407"/>
    <lineage>
        <taxon>Viruses</taxon>
        <taxon>Riboviria</taxon>
        <taxon>Pararnavirae</taxon>
        <taxon>Artverviricota</taxon>
        <taxon>Revtraviricetes</taxon>
        <taxon>Blubervirales</taxon>
        <taxon>Hepadnaviridae</taxon>
        <taxon>Orthohepadnavirus</taxon>
        <taxon>Orthohepadnavirus hominoidei</taxon>
    </lineage>
</organism>
<evidence type="ECO:0000256" key="10">
    <source>
        <dbReference type="ARBA" id="ARBA00023136"/>
    </source>
</evidence>
<dbReference type="GO" id="GO:0003677">
    <property type="term" value="F:DNA binding"/>
    <property type="evidence" value="ECO:0007669"/>
    <property type="project" value="InterPro"/>
</dbReference>
<keyword evidence="3 14" id="KW-0945">Host-virus interaction</keyword>
<evidence type="ECO:0000256" key="6">
    <source>
        <dbReference type="ARBA" id="ARBA00022707"/>
    </source>
</evidence>
<dbReference type="GO" id="GO:0016020">
    <property type="term" value="C:membrane"/>
    <property type="evidence" value="ECO:0007669"/>
    <property type="project" value="UniProtKB-UniRule"/>
</dbReference>
<keyword evidence="14" id="KW-1164">Virus endocytosis by host</keyword>
<keyword evidence="14" id="KW-0007">Acetylation</keyword>
<dbReference type="GO" id="GO:0003887">
    <property type="term" value="F:DNA-directed DNA polymerase activity"/>
    <property type="evidence" value="ECO:0007669"/>
    <property type="project" value="InterPro"/>
</dbReference>
<dbReference type="InterPro" id="IPR000349">
    <property type="entry name" value="HBV_HBSAG"/>
</dbReference>
<evidence type="ECO:0000256" key="11">
    <source>
        <dbReference type="ARBA" id="ARBA00023180"/>
    </source>
</evidence>
<keyword evidence="2 14" id="KW-1168">Fusion of virus membrane with host membrane</keyword>
<keyword evidence="14" id="KW-1166">Caveolin-mediated endocytosis of virus by host</keyword>
<comment type="PTM">
    <text evidence="14">Myristoylated.</text>
</comment>
<comment type="function">
    <text evidence="14">The large envelope protein exists in two topological conformations, one which is termed 'external' or Le-HBsAg and the other 'internal' or Li-HBsAg. In its external conformation the protein attaches the virus to cell receptors and thereby initiating infection. This interaction determines the species specificity and liver tropism. This attachment induces virion internalization predominantly through caveolin-mediated endocytosis. The large envelope protein also assures fusion between virion membrane and endosomal membrane. In its internal conformation the protein plays a role in virion morphogenesis and mediates the contact with the nucleocapsid like a matrix protein.</text>
</comment>
<keyword evidence="12 14" id="KW-0449">Lipoprotein</keyword>
<evidence type="ECO:0000313" key="19">
    <source>
        <dbReference type="Proteomes" id="UP000136751"/>
    </source>
</evidence>
<evidence type="ECO:0000256" key="14">
    <source>
        <dbReference type="HAMAP-Rule" id="MF_04075"/>
    </source>
</evidence>
<keyword evidence="14" id="KW-1170">Fusion of virus membrane with host endosomal membrane</keyword>
<accession>B4YTB6</accession>
<organismHost>
    <name type="scientific">Pan troglodytes</name>
    <name type="common">Chimpanzee</name>
    <dbReference type="NCBI Taxonomy" id="9598"/>
</organismHost>
<feature type="topological domain" description="Virion surface" evidence="14">
    <location>
        <begin position="579"/>
        <end position="582"/>
    </location>
</feature>
<feature type="topological domain" description="Intravirion" evidence="14">
    <location>
        <begin position="550"/>
        <end position="555"/>
    </location>
</feature>
<keyword evidence="7 14" id="KW-1161">Viral attachment to host cell</keyword>
<dbReference type="GO" id="GO:0039654">
    <property type="term" value="P:fusion of virus membrane with host endosome membrane"/>
    <property type="evidence" value="ECO:0007669"/>
    <property type="project" value="UniProtKB-KW"/>
</dbReference>
<evidence type="ECO:0000256" key="15">
    <source>
        <dbReference type="SAM" id="MobiDB-lite"/>
    </source>
</evidence>
<feature type="topological domain" description="Intravirion; in external conformation" evidence="14">
    <location>
        <begin position="383"/>
        <end position="433"/>
    </location>
</feature>
<keyword evidence="10 14" id="KW-0472">Membrane</keyword>
<dbReference type="GO" id="GO:0055036">
    <property type="term" value="C:virion membrane"/>
    <property type="evidence" value="ECO:0007669"/>
    <property type="project" value="UniProtKB-SubCell"/>
</dbReference>
<evidence type="ECO:0000256" key="5">
    <source>
        <dbReference type="ARBA" id="ARBA00022692"/>
    </source>
</evidence>
<protein>
    <recommendedName>
        <fullName evidence="14">Large envelope protein</fullName>
    </recommendedName>
    <alternativeName>
        <fullName evidence="14">L glycoprotein</fullName>
    </alternativeName>
    <alternativeName>
        <fullName evidence="14">L-HBsAg</fullName>
        <shortName evidence="14">LHB</shortName>
    </alternativeName>
    <alternativeName>
        <fullName evidence="14">Large S protein</fullName>
    </alternativeName>
    <alternativeName>
        <fullName evidence="14">Large surface protein</fullName>
    </alternativeName>
    <alternativeName>
        <fullName evidence="14">Major surface antigen</fullName>
    </alternativeName>
</protein>
<dbReference type="Proteomes" id="UP000136751">
    <property type="component" value="Genome"/>
</dbReference>
<gene>
    <name evidence="18" type="primary">P</name>
    <name evidence="14" type="synonym">S</name>
</gene>
<keyword evidence="4 14" id="KW-1162">Viral penetration into host cytoplasm</keyword>
<keyword evidence="13 14" id="KW-1160">Virus entry into host cell</keyword>
<keyword evidence="11 14" id="KW-0325">Glycoprotein</keyword>